<comment type="caution">
    <text evidence="5">The sequence shown here is derived from an EMBL/GenBank/DDBJ whole genome shotgun (WGS) entry which is preliminary data.</text>
</comment>
<keyword evidence="2 5" id="KW-0645">Protease</keyword>
<evidence type="ECO:0000256" key="2">
    <source>
        <dbReference type="ARBA" id="ARBA00022670"/>
    </source>
</evidence>
<dbReference type="GO" id="GO:0006508">
    <property type="term" value="P:proteolysis"/>
    <property type="evidence" value="ECO:0007669"/>
    <property type="project" value="UniProtKB-KW"/>
</dbReference>
<evidence type="ECO:0000256" key="1">
    <source>
        <dbReference type="ARBA" id="ARBA00005234"/>
    </source>
</evidence>
<protein>
    <submittedName>
        <fullName evidence="5">Ulp1 protease family, C-terminal catalytic domain-containing protein</fullName>
    </submittedName>
</protein>
<dbReference type="SUPFAM" id="SSF54001">
    <property type="entry name" value="Cysteine proteinases"/>
    <property type="match status" value="1"/>
</dbReference>
<dbReference type="PROSITE" id="PS50600">
    <property type="entry name" value="ULP_PROTEASE"/>
    <property type="match status" value="1"/>
</dbReference>
<name>A0A2U1L471_ARTAN</name>
<comment type="similarity">
    <text evidence="1">Belongs to the peptidase C48 family.</text>
</comment>
<evidence type="ECO:0000256" key="3">
    <source>
        <dbReference type="ARBA" id="ARBA00022801"/>
    </source>
</evidence>
<organism evidence="5 6">
    <name type="scientific">Artemisia annua</name>
    <name type="common">Sweet wormwood</name>
    <dbReference type="NCBI Taxonomy" id="35608"/>
    <lineage>
        <taxon>Eukaryota</taxon>
        <taxon>Viridiplantae</taxon>
        <taxon>Streptophyta</taxon>
        <taxon>Embryophyta</taxon>
        <taxon>Tracheophyta</taxon>
        <taxon>Spermatophyta</taxon>
        <taxon>Magnoliopsida</taxon>
        <taxon>eudicotyledons</taxon>
        <taxon>Gunneridae</taxon>
        <taxon>Pentapetalae</taxon>
        <taxon>asterids</taxon>
        <taxon>campanulids</taxon>
        <taxon>Asterales</taxon>
        <taxon>Asteraceae</taxon>
        <taxon>Asteroideae</taxon>
        <taxon>Anthemideae</taxon>
        <taxon>Artemisiinae</taxon>
        <taxon>Artemisia</taxon>
    </lineage>
</organism>
<dbReference type="InterPro" id="IPR038765">
    <property type="entry name" value="Papain-like_cys_pep_sf"/>
</dbReference>
<proteinExistence type="inferred from homology"/>
<gene>
    <name evidence="5" type="ORF">CTI12_AA532360</name>
</gene>
<evidence type="ECO:0000259" key="4">
    <source>
        <dbReference type="PROSITE" id="PS50600"/>
    </source>
</evidence>
<feature type="domain" description="Ubiquitin-like protease family profile" evidence="4">
    <location>
        <begin position="1"/>
        <end position="182"/>
    </location>
</feature>
<dbReference type="EMBL" id="PKPP01011632">
    <property type="protein sequence ID" value="PWA43796.1"/>
    <property type="molecule type" value="Genomic_DNA"/>
</dbReference>
<evidence type="ECO:0000313" key="6">
    <source>
        <dbReference type="Proteomes" id="UP000245207"/>
    </source>
</evidence>
<reference evidence="5 6" key="1">
    <citation type="journal article" date="2018" name="Mol. Plant">
        <title>The genome of Artemisia annua provides insight into the evolution of Asteraceae family and artemisinin biosynthesis.</title>
        <authorList>
            <person name="Shen Q."/>
            <person name="Zhang L."/>
            <person name="Liao Z."/>
            <person name="Wang S."/>
            <person name="Yan T."/>
            <person name="Shi P."/>
            <person name="Liu M."/>
            <person name="Fu X."/>
            <person name="Pan Q."/>
            <person name="Wang Y."/>
            <person name="Lv Z."/>
            <person name="Lu X."/>
            <person name="Zhang F."/>
            <person name="Jiang W."/>
            <person name="Ma Y."/>
            <person name="Chen M."/>
            <person name="Hao X."/>
            <person name="Li L."/>
            <person name="Tang Y."/>
            <person name="Lv G."/>
            <person name="Zhou Y."/>
            <person name="Sun X."/>
            <person name="Brodelius P.E."/>
            <person name="Rose J.K.C."/>
            <person name="Tang K."/>
        </authorList>
    </citation>
    <scope>NUCLEOTIDE SEQUENCE [LARGE SCALE GENOMIC DNA]</scope>
    <source>
        <strain evidence="6">cv. Huhao1</strain>
        <tissue evidence="5">Leaf</tissue>
    </source>
</reference>
<dbReference type="InterPro" id="IPR003653">
    <property type="entry name" value="Peptidase_C48_C"/>
</dbReference>
<accession>A0A2U1L471</accession>
<dbReference type="Proteomes" id="UP000245207">
    <property type="component" value="Unassembled WGS sequence"/>
</dbReference>
<dbReference type="AlphaFoldDB" id="A0A2U1L471"/>
<keyword evidence="6" id="KW-1185">Reference proteome</keyword>
<dbReference type="Gene3D" id="3.40.395.10">
    <property type="entry name" value="Adenoviral Proteinase, Chain A"/>
    <property type="match status" value="1"/>
</dbReference>
<dbReference type="GO" id="GO:0008234">
    <property type="term" value="F:cysteine-type peptidase activity"/>
    <property type="evidence" value="ECO:0007669"/>
    <property type="project" value="InterPro"/>
</dbReference>
<sequence>MQTLAPTLKIEANVIDSFAAVLNYEEKKNNKGVRMKHYFHTAMILKDMIEGKMKNEKKQIQAFHETMESVFKKDETAMAMQHIEWAFFPIIAHHHYYLVVFNLFKGTSVIIDNSISGANYDSKYKHVCDLLKNLFSKHLERYKHPKASDVRDKKTTIMKLKWGTKNNEVDCGVFLMMHMENYNGETATKWNLGFPTEEENQTIELIKMRVKHTTKMLMHEVNKNRAMMSENAHQFARQYTDKDEKQKMIKETSRRRKLNKMLSMFQVQFRN</sequence>
<dbReference type="OrthoDB" id="1749240at2759"/>
<evidence type="ECO:0000313" key="5">
    <source>
        <dbReference type="EMBL" id="PWA43796.1"/>
    </source>
</evidence>
<keyword evidence="3" id="KW-0378">Hydrolase</keyword>